<evidence type="ECO:0000313" key="9">
    <source>
        <dbReference type="Proteomes" id="UP001204746"/>
    </source>
</evidence>
<keyword evidence="9" id="KW-1185">Reference proteome</keyword>
<evidence type="ECO:0000256" key="1">
    <source>
        <dbReference type="ARBA" id="ARBA00022714"/>
    </source>
</evidence>
<evidence type="ECO:0000256" key="3">
    <source>
        <dbReference type="ARBA" id="ARBA00023004"/>
    </source>
</evidence>
<reference evidence="8 9" key="1">
    <citation type="submission" date="2022-07" db="EMBL/GenBank/DDBJ databases">
        <authorList>
            <person name="Phongsopitanun W."/>
            <person name="Tanasupawat S."/>
        </authorList>
    </citation>
    <scope>NUCLEOTIDE SEQUENCE [LARGE SCALE GENOMIC DNA]</scope>
    <source>
        <strain evidence="8 9">RCU-064</strain>
    </source>
</reference>
<keyword evidence="2" id="KW-0479">Metal-binding</keyword>
<sequence length="109" mass="11618">MSLHRVPLGADLPTGGLRGLVVAGRALCVVRTDDGSLFALDDECSHEAESLSEGQLLGCEIECPWHFGRFDVTTGEAVALPAMEPVRTYRVSADGEDLLIDVPEAQTPP</sequence>
<dbReference type="EMBL" id="JANIAA010000002">
    <property type="protein sequence ID" value="MCQ8187873.1"/>
    <property type="molecule type" value="Genomic_DNA"/>
</dbReference>
<comment type="cofactor">
    <cofactor evidence="5">
        <name>[2Fe-2S] cluster</name>
        <dbReference type="ChEBI" id="CHEBI:190135"/>
    </cofactor>
</comment>
<dbReference type="InterPro" id="IPR017941">
    <property type="entry name" value="Rieske_2Fe-2S"/>
</dbReference>
<keyword evidence="3" id="KW-0408">Iron</keyword>
<evidence type="ECO:0000256" key="2">
    <source>
        <dbReference type="ARBA" id="ARBA00022723"/>
    </source>
</evidence>
<evidence type="ECO:0000313" key="8">
    <source>
        <dbReference type="EMBL" id="MCQ8187873.1"/>
    </source>
</evidence>
<dbReference type="SUPFAM" id="SSF50022">
    <property type="entry name" value="ISP domain"/>
    <property type="match status" value="1"/>
</dbReference>
<feature type="domain" description="Rieske" evidence="7">
    <location>
        <begin position="4"/>
        <end position="100"/>
    </location>
</feature>
<dbReference type="CDD" id="cd03528">
    <property type="entry name" value="Rieske_RO_ferredoxin"/>
    <property type="match status" value="1"/>
</dbReference>
<dbReference type="InterPro" id="IPR036922">
    <property type="entry name" value="Rieske_2Fe-2S_sf"/>
</dbReference>
<dbReference type="PANTHER" id="PTHR21496:SF0">
    <property type="entry name" value="RIESKE DOMAIN-CONTAINING PROTEIN"/>
    <property type="match status" value="1"/>
</dbReference>
<keyword evidence="1" id="KW-0001">2Fe-2S</keyword>
<comment type="similarity">
    <text evidence="6">Belongs to the bacterial ring-hydroxylating dioxygenase ferredoxin component family.</text>
</comment>
<dbReference type="Proteomes" id="UP001204746">
    <property type="component" value="Unassembled WGS sequence"/>
</dbReference>
<accession>A0ABT1USS0</accession>
<dbReference type="RefSeq" id="WP_256649042.1">
    <property type="nucleotide sequence ID" value="NZ_JANIAA010000002.1"/>
</dbReference>
<comment type="caution">
    <text evidence="8">The sequence shown here is derived from an EMBL/GenBank/DDBJ whole genome shotgun (WGS) entry which is preliminary data.</text>
</comment>
<organism evidence="8 9">
    <name type="scientific">Streptomyces rugosispiralis</name>
    <dbReference type="NCBI Taxonomy" id="2967341"/>
    <lineage>
        <taxon>Bacteria</taxon>
        <taxon>Bacillati</taxon>
        <taxon>Actinomycetota</taxon>
        <taxon>Actinomycetes</taxon>
        <taxon>Kitasatosporales</taxon>
        <taxon>Streptomycetaceae</taxon>
        <taxon>Streptomyces</taxon>
    </lineage>
</organism>
<gene>
    <name evidence="8" type="ORF">NP777_06350</name>
</gene>
<evidence type="ECO:0000256" key="5">
    <source>
        <dbReference type="ARBA" id="ARBA00034078"/>
    </source>
</evidence>
<proteinExistence type="inferred from homology"/>
<keyword evidence="4" id="KW-0411">Iron-sulfur</keyword>
<evidence type="ECO:0000256" key="6">
    <source>
        <dbReference type="ARBA" id="ARBA00038001"/>
    </source>
</evidence>
<evidence type="ECO:0000259" key="7">
    <source>
        <dbReference type="PROSITE" id="PS51296"/>
    </source>
</evidence>
<protein>
    <submittedName>
        <fullName evidence="8">Non-heme iron oxygenase ferredoxin subunit</fullName>
    </submittedName>
</protein>
<name>A0ABT1USS0_9ACTN</name>
<dbReference type="Gene3D" id="2.102.10.10">
    <property type="entry name" value="Rieske [2Fe-2S] iron-sulphur domain"/>
    <property type="match status" value="1"/>
</dbReference>
<dbReference type="PANTHER" id="PTHR21496">
    <property type="entry name" value="FERREDOXIN-RELATED"/>
    <property type="match status" value="1"/>
</dbReference>
<dbReference type="PROSITE" id="PS51296">
    <property type="entry name" value="RIESKE"/>
    <property type="match status" value="1"/>
</dbReference>
<dbReference type="Pfam" id="PF00355">
    <property type="entry name" value="Rieske"/>
    <property type="match status" value="1"/>
</dbReference>
<evidence type="ECO:0000256" key="4">
    <source>
        <dbReference type="ARBA" id="ARBA00023014"/>
    </source>
</evidence>